<dbReference type="InterPro" id="IPR004046">
    <property type="entry name" value="GST_C"/>
</dbReference>
<dbReference type="SFLD" id="SFLDG00358">
    <property type="entry name" value="Main_(cytGST)"/>
    <property type="match status" value="1"/>
</dbReference>
<proteinExistence type="inferred from homology"/>
<dbReference type="SUPFAM" id="SSF47616">
    <property type="entry name" value="GST C-terminal domain-like"/>
    <property type="match status" value="1"/>
</dbReference>
<reference evidence="6 7" key="1">
    <citation type="submission" date="2019-03" db="EMBL/GenBank/DDBJ databases">
        <title>The genome sequence of a newly discovered highly antifungal drug resistant Aspergillus species, Aspergillus tanneri NIH 1004.</title>
        <authorList>
            <person name="Mounaud S."/>
            <person name="Singh I."/>
            <person name="Joardar V."/>
            <person name="Pakala S."/>
            <person name="Pakala S."/>
            <person name="Venepally P."/>
            <person name="Hoover J."/>
            <person name="Nierman W."/>
            <person name="Chung J."/>
            <person name="Losada L."/>
        </authorList>
    </citation>
    <scope>NUCLEOTIDE SEQUENCE [LARGE SCALE GENOMIC DNA]</scope>
    <source>
        <strain evidence="6 7">NIH1004</strain>
    </source>
</reference>
<dbReference type="CDD" id="cd03044">
    <property type="entry name" value="GST_N_EF1Bgamma"/>
    <property type="match status" value="1"/>
</dbReference>
<dbReference type="RefSeq" id="XP_033430541.1">
    <property type="nucleotide sequence ID" value="XM_033564784.1"/>
</dbReference>
<name>A0A4S3J984_9EURO</name>
<feature type="region of interest" description="Disordered" evidence="3">
    <location>
        <begin position="216"/>
        <end position="235"/>
    </location>
</feature>
<dbReference type="SFLD" id="SFLDS00019">
    <property type="entry name" value="Glutathione_Transferase_(cytos"/>
    <property type="match status" value="1"/>
</dbReference>
<dbReference type="GO" id="GO:0005737">
    <property type="term" value="C:cytoplasm"/>
    <property type="evidence" value="ECO:0007669"/>
    <property type="project" value="TreeGrafter"/>
</dbReference>
<comment type="caution">
    <text evidence="6">The sequence shown here is derived from an EMBL/GenBank/DDBJ whole genome shotgun (WGS) entry which is preliminary data.</text>
</comment>
<protein>
    <recommendedName>
        <fullName evidence="4">GST C-terminal domain-containing protein</fullName>
    </recommendedName>
</protein>
<dbReference type="InterPro" id="IPR040079">
    <property type="entry name" value="Glutathione_S-Trfase"/>
</dbReference>
<dbReference type="SUPFAM" id="SSF52833">
    <property type="entry name" value="Thioredoxin-like"/>
    <property type="match status" value="1"/>
</dbReference>
<evidence type="ECO:0000256" key="3">
    <source>
        <dbReference type="SAM" id="MobiDB-lite"/>
    </source>
</evidence>
<dbReference type="EMBL" id="QUQM01000002">
    <property type="protein sequence ID" value="KAA8651180.1"/>
    <property type="molecule type" value="Genomic_DNA"/>
</dbReference>
<evidence type="ECO:0000313" key="7">
    <source>
        <dbReference type="Proteomes" id="UP000308092"/>
    </source>
</evidence>
<dbReference type="InterPro" id="IPR036249">
    <property type="entry name" value="Thioredoxin-like_sf"/>
</dbReference>
<dbReference type="FunFam" id="3.40.30.10:FF:000142">
    <property type="entry name" value="Elongation factor 1 gamma"/>
    <property type="match status" value="1"/>
</dbReference>
<dbReference type="Pfam" id="PF02798">
    <property type="entry name" value="GST_N"/>
    <property type="match status" value="1"/>
</dbReference>
<evidence type="ECO:0000256" key="1">
    <source>
        <dbReference type="ARBA" id="ARBA00007409"/>
    </source>
</evidence>
<feature type="domain" description="GST C-terminal" evidence="4">
    <location>
        <begin position="84"/>
        <end position="225"/>
    </location>
</feature>
<dbReference type="InterPro" id="IPR036282">
    <property type="entry name" value="Glutathione-S-Trfase_C_sf"/>
</dbReference>
<evidence type="ECO:0000256" key="2">
    <source>
        <dbReference type="RuleBase" id="RU003494"/>
    </source>
</evidence>
<keyword evidence="7" id="KW-1185">Reference proteome</keyword>
<dbReference type="PROSITE" id="PS50405">
    <property type="entry name" value="GST_CTER"/>
    <property type="match status" value="1"/>
</dbReference>
<evidence type="ECO:0000313" key="5">
    <source>
        <dbReference type="EMBL" id="KAA8651180.1"/>
    </source>
</evidence>
<dbReference type="Pfam" id="PF00043">
    <property type="entry name" value="GST_C"/>
    <property type="match status" value="1"/>
</dbReference>
<dbReference type="EMBL" id="SOSA01000402">
    <property type="protein sequence ID" value="THC91586.1"/>
    <property type="molecule type" value="Genomic_DNA"/>
</dbReference>
<dbReference type="Gene3D" id="1.20.1050.10">
    <property type="match status" value="1"/>
</dbReference>
<comment type="similarity">
    <text evidence="1 2">Belongs to the GST superfamily.</text>
</comment>
<dbReference type="Proteomes" id="UP000324241">
    <property type="component" value="Unassembled WGS sequence"/>
</dbReference>
<sequence>MVFGTVYTFPGDHPRTIAIKAVAKANSLDLKIVEEPRSADHLKVSKLGKVPAFLGEDGLELFECIAIAIYITSQNDKTTLLGKTKQDYANILKWMSFFNSEIIIPIVEQYLPLVGIRPYNKEAVDNFGKMAQAAVDVVEEHLECKTFLVGEEITLADIFCAGIIAFGFQFFYGKAWRQANPNVSRWFEYIISQPIYSAVTEKFEFLEEPKMTNVAPPKYEAPKPASEAAPVASME</sequence>
<dbReference type="Gene3D" id="3.40.30.10">
    <property type="entry name" value="Glutaredoxin"/>
    <property type="match status" value="1"/>
</dbReference>
<dbReference type="GO" id="GO:0005634">
    <property type="term" value="C:nucleus"/>
    <property type="evidence" value="ECO:0007669"/>
    <property type="project" value="TreeGrafter"/>
</dbReference>
<dbReference type="AlphaFoldDB" id="A0A4S3J984"/>
<gene>
    <name evidence="5" type="ORF">ATNIH1004_000058</name>
    <name evidence="6" type="ORF">EYZ11_008954</name>
</gene>
<reference evidence="5 8" key="2">
    <citation type="submission" date="2019-08" db="EMBL/GenBank/DDBJ databases">
        <title>The genome sequence of a newly discovered highly antifungal drug resistant Aspergillus species, Aspergillus tanneri NIH 1004.</title>
        <authorList>
            <person name="Mounaud S."/>
            <person name="Singh I."/>
            <person name="Joardar V."/>
            <person name="Pakala S."/>
            <person name="Pakala S."/>
            <person name="Venepally P."/>
            <person name="Chung J.K."/>
            <person name="Losada L."/>
            <person name="Nierman W.C."/>
        </authorList>
    </citation>
    <scope>NUCLEOTIDE SEQUENCE [LARGE SCALE GENOMIC DNA]</scope>
    <source>
        <strain evidence="5 8">NIH1004</strain>
    </source>
</reference>
<dbReference type="PANTHER" id="PTHR43986">
    <property type="entry name" value="ELONGATION FACTOR 1-GAMMA"/>
    <property type="match status" value="1"/>
</dbReference>
<dbReference type="STRING" id="1220188.A0A4S3J984"/>
<dbReference type="Proteomes" id="UP000308092">
    <property type="component" value="Unassembled WGS sequence"/>
</dbReference>
<dbReference type="InterPro" id="IPR050802">
    <property type="entry name" value="EF-GSTs"/>
</dbReference>
<dbReference type="CDD" id="cd03181">
    <property type="entry name" value="GST_C_EF1Bgamma_like"/>
    <property type="match status" value="1"/>
</dbReference>
<dbReference type="FunFam" id="1.20.1050.10:FF:000006">
    <property type="entry name" value="Elongation factor 1 gamma"/>
    <property type="match status" value="1"/>
</dbReference>
<dbReference type="OrthoDB" id="249703at2759"/>
<dbReference type="VEuPathDB" id="FungiDB:EYZ11_008954"/>
<evidence type="ECO:0000313" key="6">
    <source>
        <dbReference type="EMBL" id="THC91586.1"/>
    </source>
</evidence>
<dbReference type="GeneID" id="54322760"/>
<dbReference type="PANTHER" id="PTHR43986:SF1">
    <property type="entry name" value="ELONGATION FACTOR 1-GAMMA"/>
    <property type="match status" value="1"/>
</dbReference>
<evidence type="ECO:0000313" key="8">
    <source>
        <dbReference type="Proteomes" id="UP000324241"/>
    </source>
</evidence>
<accession>A0A4S3J984</accession>
<dbReference type="InterPro" id="IPR010987">
    <property type="entry name" value="Glutathione-S-Trfase_C-like"/>
</dbReference>
<dbReference type="InterPro" id="IPR004045">
    <property type="entry name" value="Glutathione_S-Trfase_N"/>
</dbReference>
<evidence type="ECO:0000259" key="4">
    <source>
        <dbReference type="PROSITE" id="PS50405"/>
    </source>
</evidence>
<organism evidence="6 7">
    <name type="scientific">Aspergillus tanneri</name>
    <dbReference type="NCBI Taxonomy" id="1220188"/>
    <lineage>
        <taxon>Eukaryota</taxon>
        <taxon>Fungi</taxon>
        <taxon>Dikarya</taxon>
        <taxon>Ascomycota</taxon>
        <taxon>Pezizomycotina</taxon>
        <taxon>Eurotiomycetes</taxon>
        <taxon>Eurotiomycetidae</taxon>
        <taxon>Eurotiales</taxon>
        <taxon>Aspergillaceae</taxon>
        <taxon>Aspergillus</taxon>
        <taxon>Aspergillus subgen. Circumdati</taxon>
    </lineage>
</organism>